<reference evidence="4" key="1">
    <citation type="journal article" date="2006" name="PLoS Biol.">
        <title>Macronuclear genome sequence of the ciliate Tetrahymena thermophila, a model eukaryote.</title>
        <authorList>
            <person name="Eisen J.A."/>
            <person name="Coyne R.S."/>
            <person name="Wu M."/>
            <person name="Wu D."/>
            <person name="Thiagarajan M."/>
            <person name="Wortman J.R."/>
            <person name="Badger J.H."/>
            <person name="Ren Q."/>
            <person name="Amedeo P."/>
            <person name="Jones K.M."/>
            <person name="Tallon L.J."/>
            <person name="Delcher A.L."/>
            <person name="Salzberg S.L."/>
            <person name="Silva J.C."/>
            <person name="Haas B.J."/>
            <person name="Majoros W.H."/>
            <person name="Farzad M."/>
            <person name="Carlton J.M."/>
            <person name="Smith R.K. Jr."/>
            <person name="Garg J."/>
            <person name="Pearlman R.E."/>
            <person name="Karrer K.M."/>
            <person name="Sun L."/>
            <person name="Manning G."/>
            <person name="Elde N.C."/>
            <person name="Turkewitz A.P."/>
            <person name="Asai D.J."/>
            <person name="Wilkes D.E."/>
            <person name="Wang Y."/>
            <person name="Cai H."/>
            <person name="Collins K."/>
            <person name="Stewart B.A."/>
            <person name="Lee S.R."/>
            <person name="Wilamowska K."/>
            <person name="Weinberg Z."/>
            <person name="Ruzzo W.L."/>
            <person name="Wloga D."/>
            <person name="Gaertig J."/>
            <person name="Frankel J."/>
            <person name="Tsao C.-C."/>
            <person name="Gorovsky M.A."/>
            <person name="Keeling P.J."/>
            <person name="Waller R.F."/>
            <person name="Patron N.J."/>
            <person name="Cherry J.M."/>
            <person name="Stover N.A."/>
            <person name="Krieger C.J."/>
            <person name="del Toro C."/>
            <person name="Ryder H.F."/>
            <person name="Williamson S.C."/>
            <person name="Barbeau R.A."/>
            <person name="Hamilton E.P."/>
            <person name="Orias E."/>
        </authorList>
    </citation>
    <scope>NUCLEOTIDE SEQUENCE [LARGE SCALE GENOMIC DNA]</scope>
    <source>
        <strain evidence="4">SB210</strain>
    </source>
</reference>
<protein>
    <submittedName>
        <fullName evidence="3">Uncharacterized protein</fullName>
    </submittedName>
</protein>
<keyword evidence="1" id="KW-0175">Coiled coil</keyword>
<proteinExistence type="predicted"/>
<feature type="compositionally biased region" description="Low complexity" evidence="2">
    <location>
        <begin position="66"/>
        <end position="77"/>
    </location>
</feature>
<dbReference type="AlphaFoldDB" id="I7MJ78"/>
<dbReference type="EMBL" id="GG662699">
    <property type="protein sequence ID" value="EAR96045.2"/>
    <property type="molecule type" value="Genomic_DNA"/>
</dbReference>
<dbReference type="KEGG" id="tet:TTHERM_00127100"/>
<evidence type="ECO:0000256" key="1">
    <source>
        <dbReference type="SAM" id="Coils"/>
    </source>
</evidence>
<dbReference type="eggNOG" id="ENOG502SQB9">
    <property type="taxonomic scope" value="Eukaryota"/>
</dbReference>
<keyword evidence="4" id="KW-1185">Reference proteome</keyword>
<feature type="coiled-coil region" evidence="1">
    <location>
        <begin position="31"/>
        <end position="58"/>
    </location>
</feature>
<dbReference type="RefSeq" id="XP_001016290.2">
    <property type="nucleotide sequence ID" value="XM_001016290.2"/>
</dbReference>
<dbReference type="GeneID" id="7838808"/>
<evidence type="ECO:0000313" key="3">
    <source>
        <dbReference type="EMBL" id="EAR96045.2"/>
    </source>
</evidence>
<sequence>MKALNLLVPRILMQSSATLFMKPSFNISFLKKGLEKMKEEQEQKLKDLQQQQQAQSLQLKENEILQQKQSTQQAQSADPYQNASSDKISDELAEQMRDQQLQDEMEFEELSKQHKLLQANVNKECDIPYRLYGMLKMPKTKAAYMPERVFAEQRIPKYMVIDHLKKIYLGTLHSIVDLDEEFLNEYLEAGFAKKLIERIKELKNQGYKLELYQDNNGIRGEPITQETYLGDMVMVRGLSIDRSKNLSQNDYHMWKDIDDMGLVVYTPRYLSNPDEFINPEKNKTIYDDYKKVIMRVLVYLKNPYRIRIIRPDGTPIEVDDNLYTWEHIALFETQMRVPPQFKSDYKLENYMEWLGKFNFGVWRMADLDNWNLGNPLIVKDSDRDKFKDEVFKDSKYDPEYNIDIKNV</sequence>
<evidence type="ECO:0000313" key="4">
    <source>
        <dbReference type="Proteomes" id="UP000009168"/>
    </source>
</evidence>
<organism evidence="3 4">
    <name type="scientific">Tetrahymena thermophila (strain SB210)</name>
    <dbReference type="NCBI Taxonomy" id="312017"/>
    <lineage>
        <taxon>Eukaryota</taxon>
        <taxon>Sar</taxon>
        <taxon>Alveolata</taxon>
        <taxon>Ciliophora</taxon>
        <taxon>Intramacronucleata</taxon>
        <taxon>Oligohymenophorea</taxon>
        <taxon>Hymenostomatida</taxon>
        <taxon>Tetrahymenina</taxon>
        <taxon>Tetrahymenidae</taxon>
        <taxon>Tetrahymena</taxon>
    </lineage>
</organism>
<accession>I7MJ78</accession>
<dbReference type="CDD" id="cd23689">
    <property type="entry name" value="mS81"/>
    <property type="match status" value="1"/>
</dbReference>
<evidence type="ECO:0000256" key="2">
    <source>
        <dbReference type="SAM" id="MobiDB-lite"/>
    </source>
</evidence>
<name>I7MJ78_TETTS</name>
<gene>
    <name evidence="3" type="ORF">TTHERM_00127100</name>
</gene>
<dbReference type="OrthoDB" id="283519at2759"/>
<dbReference type="Proteomes" id="UP000009168">
    <property type="component" value="Unassembled WGS sequence"/>
</dbReference>
<dbReference type="InParanoid" id="I7MJ78"/>
<feature type="region of interest" description="Disordered" evidence="2">
    <location>
        <begin position="65"/>
        <end position="86"/>
    </location>
</feature>